<dbReference type="EC" id="2.4.2.-" evidence="13"/>
<dbReference type="InterPro" id="IPR017926">
    <property type="entry name" value="GATASE"/>
</dbReference>
<dbReference type="SUPFAM" id="SSF52317">
    <property type="entry name" value="Class I glutamine amidotransferase-like"/>
    <property type="match status" value="1"/>
</dbReference>
<dbReference type="GO" id="GO:0000107">
    <property type="term" value="F:imidazoleglycerol-phosphate synthase activity"/>
    <property type="evidence" value="ECO:0007669"/>
    <property type="project" value="RHEA"/>
</dbReference>
<dbReference type="GO" id="GO:0000105">
    <property type="term" value="P:L-histidine biosynthetic process"/>
    <property type="evidence" value="ECO:0007669"/>
    <property type="project" value="UniProtKB-UniPathway"/>
</dbReference>
<dbReference type="CDD" id="cd01748">
    <property type="entry name" value="GATase1_IGP_Synthase"/>
    <property type="match status" value="1"/>
</dbReference>
<sequence length="212" mass="23552">MKKIAVIDYGMGNLHSVEKALQVAVQAGDGNYKICVTSDPQKLMTADRIVFPGVGALGYCIQGLQQRGLDEVLRLCIKQKPVLGICVGMQALFDSSEENGGTPGLGIIEGEVVRFVQPQTVSIKIPHMGWNEVRQTMNHPMWQGIDDMSRFYFVHSYYVRPVDKKIVVGDVNYGQPIAAVVAQDNIFAVQFHPEKSQQCGLKLLTNFLNWKI</sequence>
<comment type="pathway">
    <text evidence="2">Amino-acid biosynthesis; L-histidine biosynthesis; L-histidine from 5-phospho-alpha-D-ribose 1-diphosphate: step 5/9.</text>
</comment>
<keyword evidence="6" id="KW-0378">Hydrolase</keyword>
<evidence type="ECO:0000256" key="5">
    <source>
        <dbReference type="ARBA" id="ARBA00022605"/>
    </source>
</evidence>
<evidence type="ECO:0000256" key="2">
    <source>
        <dbReference type="ARBA" id="ARBA00005091"/>
    </source>
</evidence>
<evidence type="ECO:0000256" key="7">
    <source>
        <dbReference type="ARBA" id="ARBA00022962"/>
    </source>
</evidence>
<keyword evidence="8" id="KW-0368">Histidine biosynthesis</keyword>
<keyword evidence="4" id="KW-0963">Cytoplasm</keyword>
<accession>A0A3B0ZN23</accession>
<keyword evidence="13" id="KW-0808">Transferase</keyword>
<reference evidence="13" key="1">
    <citation type="submission" date="2018-06" db="EMBL/GenBank/DDBJ databases">
        <authorList>
            <person name="Zhirakovskaya E."/>
        </authorList>
    </citation>
    <scope>NUCLEOTIDE SEQUENCE</scope>
</reference>
<comment type="subunit">
    <text evidence="3">Heterodimer of HisH and HisF.</text>
</comment>
<evidence type="ECO:0000256" key="6">
    <source>
        <dbReference type="ARBA" id="ARBA00022801"/>
    </source>
</evidence>
<dbReference type="AlphaFoldDB" id="A0A3B0ZN23"/>
<evidence type="ECO:0000256" key="4">
    <source>
        <dbReference type="ARBA" id="ARBA00022490"/>
    </source>
</evidence>
<dbReference type="HAMAP" id="MF_00278">
    <property type="entry name" value="HisH"/>
    <property type="match status" value="1"/>
</dbReference>
<name>A0A3B0ZN23_9ZZZZ</name>
<dbReference type="PIRSF" id="PIRSF000495">
    <property type="entry name" value="Amidotransf_hisH"/>
    <property type="match status" value="1"/>
</dbReference>
<evidence type="ECO:0000256" key="10">
    <source>
        <dbReference type="ARBA" id="ARBA00047838"/>
    </source>
</evidence>
<keyword evidence="13" id="KW-0328">Glycosyltransferase</keyword>
<organism evidence="13">
    <name type="scientific">hydrothermal vent metagenome</name>
    <dbReference type="NCBI Taxonomy" id="652676"/>
    <lineage>
        <taxon>unclassified sequences</taxon>
        <taxon>metagenomes</taxon>
        <taxon>ecological metagenomes</taxon>
    </lineage>
</organism>
<dbReference type="GO" id="GO:0004359">
    <property type="term" value="F:glutaminase activity"/>
    <property type="evidence" value="ECO:0007669"/>
    <property type="project" value="UniProtKB-EC"/>
</dbReference>
<dbReference type="UniPathway" id="UPA00031">
    <property type="reaction ID" value="UER00010"/>
</dbReference>
<comment type="catalytic activity">
    <reaction evidence="10">
        <text>5-[(5-phospho-1-deoxy-D-ribulos-1-ylimino)methylamino]-1-(5-phospho-beta-D-ribosyl)imidazole-4-carboxamide + L-glutamine = D-erythro-1-(imidazol-4-yl)glycerol 3-phosphate + 5-amino-1-(5-phospho-beta-D-ribosyl)imidazole-4-carboxamide + L-glutamate + H(+)</text>
        <dbReference type="Rhea" id="RHEA:24793"/>
        <dbReference type="ChEBI" id="CHEBI:15378"/>
        <dbReference type="ChEBI" id="CHEBI:29985"/>
        <dbReference type="ChEBI" id="CHEBI:58278"/>
        <dbReference type="ChEBI" id="CHEBI:58359"/>
        <dbReference type="ChEBI" id="CHEBI:58475"/>
        <dbReference type="ChEBI" id="CHEBI:58525"/>
        <dbReference type="EC" id="4.3.2.10"/>
    </reaction>
</comment>
<evidence type="ECO:0000256" key="9">
    <source>
        <dbReference type="ARBA" id="ARBA00023239"/>
    </source>
</evidence>
<comment type="catalytic activity">
    <reaction evidence="11">
        <text>L-glutamine + H2O = L-glutamate + NH4(+)</text>
        <dbReference type="Rhea" id="RHEA:15889"/>
        <dbReference type="ChEBI" id="CHEBI:15377"/>
        <dbReference type="ChEBI" id="CHEBI:28938"/>
        <dbReference type="ChEBI" id="CHEBI:29985"/>
        <dbReference type="ChEBI" id="CHEBI:58359"/>
        <dbReference type="EC" id="3.5.1.2"/>
    </reaction>
</comment>
<dbReference type="PROSITE" id="PS51273">
    <property type="entry name" value="GATASE_TYPE_1"/>
    <property type="match status" value="1"/>
</dbReference>
<dbReference type="NCBIfam" id="TIGR01855">
    <property type="entry name" value="IMP_synth_hisH"/>
    <property type="match status" value="1"/>
</dbReference>
<dbReference type="PANTHER" id="PTHR42701">
    <property type="entry name" value="IMIDAZOLE GLYCEROL PHOSPHATE SYNTHASE SUBUNIT HISH"/>
    <property type="match status" value="1"/>
</dbReference>
<keyword evidence="5" id="KW-0028">Amino-acid biosynthesis</keyword>
<evidence type="ECO:0000256" key="8">
    <source>
        <dbReference type="ARBA" id="ARBA00023102"/>
    </source>
</evidence>
<dbReference type="InterPro" id="IPR029062">
    <property type="entry name" value="Class_I_gatase-like"/>
</dbReference>
<keyword evidence="9" id="KW-0456">Lyase</keyword>
<gene>
    <name evidence="13" type="ORF">MNBD_GAMMA16-1074</name>
</gene>
<dbReference type="GO" id="GO:0016829">
    <property type="term" value="F:lyase activity"/>
    <property type="evidence" value="ECO:0007669"/>
    <property type="project" value="UniProtKB-KW"/>
</dbReference>
<protein>
    <submittedName>
        <fullName evidence="13">Imidazole glycerol phosphate synthase amidotransferase subunit</fullName>
        <ecNumber evidence="13">2.4.2.-</ecNumber>
    </submittedName>
</protein>
<dbReference type="PANTHER" id="PTHR42701:SF1">
    <property type="entry name" value="IMIDAZOLE GLYCEROL PHOSPHATE SYNTHASE SUBUNIT HISH"/>
    <property type="match status" value="1"/>
</dbReference>
<evidence type="ECO:0000313" key="13">
    <source>
        <dbReference type="EMBL" id="VAW88802.1"/>
    </source>
</evidence>
<comment type="subcellular location">
    <subcellularLocation>
        <location evidence="1">Cytoplasm</location>
    </subcellularLocation>
</comment>
<dbReference type="Gene3D" id="3.40.50.880">
    <property type="match status" value="1"/>
</dbReference>
<evidence type="ECO:0000259" key="12">
    <source>
        <dbReference type="Pfam" id="PF00117"/>
    </source>
</evidence>
<evidence type="ECO:0000256" key="11">
    <source>
        <dbReference type="ARBA" id="ARBA00049534"/>
    </source>
</evidence>
<evidence type="ECO:0000256" key="3">
    <source>
        <dbReference type="ARBA" id="ARBA00011152"/>
    </source>
</evidence>
<dbReference type="Pfam" id="PF00117">
    <property type="entry name" value="GATase"/>
    <property type="match status" value="1"/>
</dbReference>
<keyword evidence="7" id="KW-0315">Glutamine amidotransferase</keyword>
<proteinExistence type="inferred from homology"/>
<evidence type="ECO:0000256" key="1">
    <source>
        <dbReference type="ARBA" id="ARBA00004496"/>
    </source>
</evidence>
<dbReference type="FunFam" id="3.40.50.880:FF:000009">
    <property type="entry name" value="Imidazole glycerol phosphate synthase subunit HisH"/>
    <property type="match status" value="1"/>
</dbReference>
<dbReference type="InterPro" id="IPR010139">
    <property type="entry name" value="Imidazole-glycPsynth_HisH"/>
</dbReference>
<feature type="domain" description="Glutamine amidotransferase" evidence="12">
    <location>
        <begin position="6"/>
        <end position="207"/>
    </location>
</feature>
<dbReference type="GO" id="GO:0005737">
    <property type="term" value="C:cytoplasm"/>
    <property type="evidence" value="ECO:0007669"/>
    <property type="project" value="UniProtKB-SubCell"/>
</dbReference>
<dbReference type="EMBL" id="UOFO01000151">
    <property type="protein sequence ID" value="VAW88802.1"/>
    <property type="molecule type" value="Genomic_DNA"/>
</dbReference>